<feature type="transmembrane region" description="Helical" evidence="1">
    <location>
        <begin position="117"/>
        <end position="142"/>
    </location>
</feature>
<keyword evidence="3" id="KW-1185">Reference proteome</keyword>
<name>A0ABZ1W279_9ACTN</name>
<feature type="transmembrane region" description="Helical" evidence="1">
    <location>
        <begin position="154"/>
        <end position="182"/>
    </location>
</feature>
<keyword evidence="1" id="KW-0472">Membrane</keyword>
<feature type="transmembrane region" description="Helical" evidence="1">
    <location>
        <begin position="73"/>
        <end position="96"/>
    </location>
</feature>
<accession>A0ABZ1W279</accession>
<organism evidence="2 3">
    <name type="scientific">Kitasatospora herbaricolor</name>
    <dbReference type="NCBI Taxonomy" id="68217"/>
    <lineage>
        <taxon>Bacteria</taxon>
        <taxon>Bacillati</taxon>
        <taxon>Actinomycetota</taxon>
        <taxon>Actinomycetes</taxon>
        <taxon>Kitasatosporales</taxon>
        <taxon>Streptomycetaceae</taxon>
        <taxon>Kitasatospora</taxon>
    </lineage>
</organism>
<dbReference type="EMBL" id="CP108482">
    <property type="protein sequence ID" value="WUS54911.1"/>
    <property type="molecule type" value="Genomic_DNA"/>
</dbReference>
<evidence type="ECO:0000313" key="2">
    <source>
        <dbReference type="EMBL" id="WUS54911.1"/>
    </source>
</evidence>
<evidence type="ECO:0000313" key="3">
    <source>
        <dbReference type="Proteomes" id="UP001432014"/>
    </source>
</evidence>
<keyword evidence="1" id="KW-0812">Transmembrane</keyword>
<proteinExistence type="predicted"/>
<gene>
    <name evidence="2" type="ORF">OG469_04915</name>
</gene>
<protein>
    <submittedName>
        <fullName evidence="2">Uncharacterized protein</fullName>
    </submittedName>
</protein>
<reference evidence="2 3" key="1">
    <citation type="submission" date="2022-10" db="EMBL/GenBank/DDBJ databases">
        <title>The complete genomes of actinobacterial strains from the NBC collection.</title>
        <authorList>
            <person name="Joergensen T.S."/>
            <person name="Alvarez Arevalo M."/>
            <person name="Sterndorff E.B."/>
            <person name="Faurdal D."/>
            <person name="Vuksanovic O."/>
            <person name="Mourched A.-S."/>
            <person name="Charusanti P."/>
            <person name="Shaw S."/>
            <person name="Blin K."/>
            <person name="Weber T."/>
        </authorList>
    </citation>
    <scope>NUCLEOTIDE SEQUENCE [LARGE SCALE GENOMIC DNA]</scope>
    <source>
        <strain evidence="2 3">NBC_01247</strain>
    </source>
</reference>
<sequence length="189" mass="19546">MPDTAVIPTTSAAATPLPYRPAAPWAVRVAKVAALTAVPSGLWRIALGVGVPVGFSGAMERQMTAHMPGWGTLYVLTLSALAESLAFLTLGLVRPWGRVTPRWLPLIGGRRVPPRAAVIPAGLGALAVTAITFAAGFGGWFGPNAMGSPEAPHGLAGLTMTLCYAPLLLWGPLLAVVTVDYLRRSEGGS</sequence>
<evidence type="ECO:0000256" key="1">
    <source>
        <dbReference type="SAM" id="Phobius"/>
    </source>
</evidence>
<keyword evidence="1" id="KW-1133">Transmembrane helix</keyword>
<dbReference type="Proteomes" id="UP001432014">
    <property type="component" value="Chromosome"/>
</dbReference>
<dbReference type="RefSeq" id="WP_329500563.1">
    <property type="nucleotide sequence ID" value="NZ_CP108460.1"/>
</dbReference>